<dbReference type="InterPro" id="IPR017853">
    <property type="entry name" value="GH"/>
</dbReference>
<evidence type="ECO:0000259" key="4">
    <source>
        <dbReference type="PROSITE" id="PS51760"/>
    </source>
</evidence>
<gene>
    <name evidence="5" type="ORF">SJI18_17465</name>
</gene>
<dbReference type="Pfam" id="PF00331">
    <property type="entry name" value="Glyco_hydro_10"/>
    <property type="match status" value="1"/>
</dbReference>
<reference evidence="5 6" key="1">
    <citation type="submission" date="2023-11" db="EMBL/GenBank/DDBJ databases">
        <title>Draft genome sequence of a psychrophilic Clostridium strain from permafrost water brine.</title>
        <authorList>
            <person name="Shcherbakova V.A."/>
            <person name="Trubitsyn V.E."/>
            <person name="Zakharyuk A.G."/>
        </authorList>
    </citation>
    <scope>NUCLEOTIDE SEQUENCE [LARGE SCALE GENOMIC DNA]</scope>
    <source>
        <strain evidence="5 6">14F</strain>
    </source>
</reference>
<name>A0ABU7URP3_9CLOT</name>
<dbReference type="PROSITE" id="PS51760">
    <property type="entry name" value="GH10_2"/>
    <property type="match status" value="1"/>
</dbReference>
<proteinExistence type="predicted"/>
<comment type="caution">
    <text evidence="5">The sequence shown here is derived from an EMBL/GenBank/DDBJ whole genome shotgun (WGS) entry which is preliminary data.</text>
</comment>
<sequence>MSTVMVWGITDANSRLSEYQPLLFDSKFQAKPAYWAIVNSSKATPNRQSLSSAKGTPLIGPNIDKLWTMGQT</sequence>
<evidence type="ECO:0000256" key="3">
    <source>
        <dbReference type="ARBA" id="ARBA00023326"/>
    </source>
</evidence>
<dbReference type="EMBL" id="JAZHFS010000019">
    <property type="protein sequence ID" value="MEF2114085.1"/>
    <property type="molecule type" value="Genomic_DNA"/>
</dbReference>
<evidence type="ECO:0000256" key="2">
    <source>
        <dbReference type="ARBA" id="ARBA00023277"/>
    </source>
</evidence>
<accession>A0ABU7URP3</accession>
<organism evidence="5 6">
    <name type="scientific">Clostridium frigoriphilum</name>
    <dbReference type="NCBI Taxonomy" id="443253"/>
    <lineage>
        <taxon>Bacteria</taxon>
        <taxon>Bacillati</taxon>
        <taxon>Bacillota</taxon>
        <taxon>Clostridia</taxon>
        <taxon>Eubacteriales</taxon>
        <taxon>Clostridiaceae</taxon>
        <taxon>Clostridium</taxon>
    </lineage>
</organism>
<dbReference type="InterPro" id="IPR001000">
    <property type="entry name" value="GH10_dom"/>
</dbReference>
<dbReference type="Gene3D" id="3.20.20.80">
    <property type="entry name" value="Glycosidases"/>
    <property type="match status" value="1"/>
</dbReference>
<keyword evidence="1" id="KW-0378">Hydrolase</keyword>
<feature type="domain" description="GH10" evidence="4">
    <location>
        <begin position="1"/>
        <end position="40"/>
    </location>
</feature>
<keyword evidence="2" id="KW-0119">Carbohydrate metabolism</keyword>
<protein>
    <submittedName>
        <fullName evidence="5">Endo-1,4-beta-xylanase</fullName>
    </submittedName>
</protein>
<dbReference type="Proteomes" id="UP001498469">
    <property type="component" value="Unassembled WGS sequence"/>
</dbReference>
<dbReference type="RefSeq" id="WP_331702784.1">
    <property type="nucleotide sequence ID" value="NZ_JAZHFS010000019.1"/>
</dbReference>
<evidence type="ECO:0000256" key="1">
    <source>
        <dbReference type="ARBA" id="ARBA00022801"/>
    </source>
</evidence>
<evidence type="ECO:0000313" key="5">
    <source>
        <dbReference type="EMBL" id="MEF2114085.1"/>
    </source>
</evidence>
<dbReference type="SUPFAM" id="SSF51445">
    <property type="entry name" value="(Trans)glycosidases"/>
    <property type="match status" value="1"/>
</dbReference>
<keyword evidence="6" id="KW-1185">Reference proteome</keyword>
<evidence type="ECO:0000313" key="6">
    <source>
        <dbReference type="Proteomes" id="UP001498469"/>
    </source>
</evidence>
<keyword evidence="3" id="KW-0624">Polysaccharide degradation</keyword>